<keyword evidence="3" id="KW-1185">Reference proteome</keyword>
<dbReference type="PANTHER" id="PTHR18964:SF149">
    <property type="entry name" value="BIFUNCTIONAL UDP-N-ACETYLGLUCOSAMINE 2-EPIMERASE_N-ACETYLMANNOSAMINE KINASE"/>
    <property type="match status" value="1"/>
</dbReference>
<protein>
    <submittedName>
        <fullName evidence="2">Glucokinase</fullName>
        <ecNumber evidence="2">2.7.1.2</ecNumber>
    </submittedName>
</protein>
<proteinExistence type="inferred from homology"/>
<dbReference type="EC" id="2.7.1.2" evidence="2"/>
<dbReference type="InterPro" id="IPR049874">
    <property type="entry name" value="ROK_cs"/>
</dbReference>
<dbReference type="Proteomes" id="UP000318053">
    <property type="component" value="Unassembled WGS sequence"/>
</dbReference>
<keyword evidence="2" id="KW-0808">Transferase</keyword>
<dbReference type="AlphaFoldDB" id="A0A5C5XX54"/>
<name>A0A5C5XX54_9BACT</name>
<dbReference type="PROSITE" id="PS01125">
    <property type="entry name" value="ROK"/>
    <property type="match status" value="1"/>
</dbReference>
<dbReference type="EMBL" id="SJPK01000004">
    <property type="protein sequence ID" value="TWT67091.1"/>
    <property type="molecule type" value="Genomic_DNA"/>
</dbReference>
<organism evidence="2 3">
    <name type="scientific">Allorhodopirellula solitaria</name>
    <dbReference type="NCBI Taxonomy" id="2527987"/>
    <lineage>
        <taxon>Bacteria</taxon>
        <taxon>Pseudomonadati</taxon>
        <taxon>Planctomycetota</taxon>
        <taxon>Planctomycetia</taxon>
        <taxon>Pirellulales</taxon>
        <taxon>Pirellulaceae</taxon>
        <taxon>Allorhodopirellula</taxon>
    </lineage>
</organism>
<dbReference type="PANTHER" id="PTHR18964">
    <property type="entry name" value="ROK (REPRESSOR, ORF, KINASE) FAMILY"/>
    <property type="match status" value="1"/>
</dbReference>
<keyword evidence="2" id="KW-0418">Kinase</keyword>
<dbReference type="Gene3D" id="3.30.420.40">
    <property type="match status" value="2"/>
</dbReference>
<evidence type="ECO:0000313" key="2">
    <source>
        <dbReference type="EMBL" id="TWT67091.1"/>
    </source>
</evidence>
<comment type="similarity">
    <text evidence="1">Belongs to the ROK (NagC/XylR) family.</text>
</comment>
<dbReference type="InterPro" id="IPR043129">
    <property type="entry name" value="ATPase_NBD"/>
</dbReference>
<dbReference type="GO" id="GO:0004340">
    <property type="term" value="F:glucokinase activity"/>
    <property type="evidence" value="ECO:0007669"/>
    <property type="project" value="UniProtKB-EC"/>
</dbReference>
<accession>A0A5C5XX54</accession>
<gene>
    <name evidence="2" type="primary">glcK_2</name>
    <name evidence="2" type="ORF">CA85_19370</name>
</gene>
<evidence type="ECO:0000256" key="1">
    <source>
        <dbReference type="ARBA" id="ARBA00006479"/>
    </source>
</evidence>
<sequence length="376" mass="38326">MSKTGGFSYSRCVLISSPQRAFCSMIQHSVTHRHPPTSNATARLHLGIDVGGTNVKLGLVDDAGQILAQTSTPTRPLGTPEAVFACAMQFAGEQLRLRGGSDELAGVGLAVPGVLDTTAMALREVVNLPGWLDQPLLELLSEAAGVPAMVVNDANAAALAEHARRGLGPHSLALVTLGTGIGCGLVVGGYPHGGDHGCAGELGHIAVRFDDQALPCTCGSRGHLEAYAGSGGVVARLRSAFESTADAEIPQGLAADSVTPREIAAHAADGDAICLGVIDETAHFVGAAIGMLAQVVDPAVVLLGGAMTFGGPDSVTGIRFIEHIRKTVRDTTLEQVGQNLIVDFASLGNDAGILGAALVARQAAADASIHIATHSD</sequence>
<dbReference type="SUPFAM" id="SSF53067">
    <property type="entry name" value="Actin-like ATPase domain"/>
    <property type="match status" value="1"/>
</dbReference>
<comment type="caution">
    <text evidence="2">The sequence shown here is derived from an EMBL/GenBank/DDBJ whole genome shotgun (WGS) entry which is preliminary data.</text>
</comment>
<evidence type="ECO:0000313" key="3">
    <source>
        <dbReference type="Proteomes" id="UP000318053"/>
    </source>
</evidence>
<dbReference type="InterPro" id="IPR000600">
    <property type="entry name" value="ROK"/>
</dbReference>
<reference evidence="2 3" key="1">
    <citation type="submission" date="2019-02" db="EMBL/GenBank/DDBJ databases">
        <title>Deep-cultivation of Planctomycetes and their phenomic and genomic characterization uncovers novel biology.</title>
        <authorList>
            <person name="Wiegand S."/>
            <person name="Jogler M."/>
            <person name="Boedeker C."/>
            <person name="Pinto D."/>
            <person name="Vollmers J."/>
            <person name="Rivas-Marin E."/>
            <person name="Kohn T."/>
            <person name="Peeters S.H."/>
            <person name="Heuer A."/>
            <person name="Rast P."/>
            <person name="Oberbeckmann S."/>
            <person name="Bunk B."/>
            <person name="Jeske O."/>
            <person name="Meyerdierks A."/>
            <person name="Storesund J.E."/>
            <person name="Kallscheuer N."/>
            <person name="Luecker S."/>
            <person name="Lage O.M."/>
            <person name="Pohl T."/>
            <person name="Merkel B.J."/>
            <person name="Hornburger P."/>
            <person name="Mueller R.-W."/>
            <person name="Bruemmer F."/>
            <person name="Labrenz M."/>
            <person name="Spormann A.M."/>
            <person name="Op Den Camp H."/>
            <person name="Overmann J."/>
            <person name="Amann R."/>
            <person name="Jetten M.S.M."/>
            <person name="Mascher T."/>
            <person name="Medema M.H."/>
            <person name="Devos D.P."/>
            <person name="Kaster A.-K."/>
            <person name="Ovreas L."/>
            <person name="Rohde M."/>
            <person name="Galperin M.Y."/>
            <person name="Jogler C."/>
        </authorList>
    </citation>
    <scope>NUCLEOTIDE SEQUENCE [LARGE SCALE GENOMIC DNA]</scope>
    <source>
        <strain evidence="2 3">CA85</strain>
    </source>
</reference>
<dbReference type="Pfam" id="PF00480">
    <property type="entry name" value="ROK"/>
    <property type="match status" value="1"/>
</dbReference>